<name>A0ABT5IH99_9CAUL</name>
<keyword evidence="4" id="KW-0812">Transmembrane</keyword>
<dbReference type="Pfam" id="PF21274">
    <property type="entry name" value="Rng_hyd_C"/>
    <property type="match status" value="1"/>
</dbReference>
<accession>A0ABT5IH99</accession>
<keyword evidence="6" id="KW-0560">Oxidoreductase</keyword>
<dbReference type="GO" id="GO:0004497">
    <property type="term" value="F:monooxygenase activity"/>
    <property type="evidence" value="ECO:0007669"/>
    <property type="project" value="UniProtKB-KW"/>
</dbReference>
<evidence type="ECO:0000256" key="4">
    <source>
        <dbReference type="SAM" id="Phobius"/>
    </source>
</evidence>
<keyword evidence="6" id="KW-0503">Monooxygenase</keyword>
<feature type="transmembrane region" description="Helical" evidence="4">
    <location>
        <begin position="6"/>
        <end position="27"/>
    </location>
</feature>
<sequence length="514" mass="56101">MERTSVIIIGGSLVGLSASLFLAWRGVPHILIEKHRGSSPHPRAIGFTETTLEHFRTVGIADHIPQVPPQTRLRRATVTSLTGERLAETDWTPGQSARHSGELSPCTGASIAQDKLEPILRQAALDRGADLRLGVECLSFGQTDAGVTVRVRPLDGSPAYDIFADYLIAADGANSPIRESLGITRSGVGHLRTLRSLLFHCPQADAALVSGIQQYEIEQSDFHAFLTTYSDSRWVLMFDDDRERSETELHTAVLRALGQEMPFEMINTGRWEMAGRIADQYAQGRIFLAGDAAHQLPPTRGGFGANTGIDDVWNLTWKLQYVLAGTASPALLETYDAERRPIGWLRHQQTFSRPDYAKWVGSDFIPDTLLSDESMEFGQLVRSAAVIGAGRELPAAASPVEWAGQPGTRAPHLWGRRNEQRLSTLDLFGKGFVMLSEDPAWLSAIGDLPIDGIAVGRDIVFASDNAFSTHFGVGAHGAVLVRPDGIVACRTNMQANNDLLRKTFCKVAFAKTAL</sequence>
<comment type="caution">
    <text evidence="6">The sequence shown here is derived from an EMBL/GenBank/DDBJ whole genome shotgun (WGS) entry which is preliminary data.</text>
</comment>
<dbReference type="EMBL" id="JAQQKW010000006">
    <property type="protein sequence ID" value="MDC7694826.1"/>
    <property type="molecule type" value="Genomic_DNA"/>
</dbReference>
<organism evidence="6 7">
    <name type="scientific">Asticcacaulis currens</name>
    <dbReference type="NCBI Taxonomy" id="2984210"/>
    <lineage>
        <taxon>Bacteria</taxon>
        <taxon>Pseudomonadati</taxon>
        <taxon>Pseudomonadota</taxon>
        <taxon>Alphaproteobacteria</taxon>
        <taxon>Caulobacterales</taxon>
        <taxon>Caulobacteraceae</taxon>
        <taxon>Asticcacaulis</taxon>
    </lineage>
</organism>
<reference evidence="6 7" key="1">
    <citation type="submission" date="2023-01" db="EMBL/GenBank/DDBJ databases">
        <title>Novel species of the genus Asticcacaulis isolated from rivers.</title>
        <authorList>
            <person name="Lu H."/>
        </authorList>
    </citation>
    <scope>NUCLEOTIDE SEQUENCE [LARGE SCALE GENOMIC DNA]</scope>
    <source>
        <strain evidence="6 7">DXS10W</strain>
    </source>
</reference>
<dbReference type="RefSeq" id="WP_272741534.1">
    <property type="nucleotide sequence ID" value="NZ_JAQQKW010000006.1"/>
</dbReference>
<dbReference type="Gene3D" id="3.40.30.120">
    <property type="match status" value="1"/>
</dbReference>
<keyword evidence="4" id="KW-0472">Membrane</keyword>
<dbReference type="Gene3D" id="3.30.9.10">
    <property type="entry name" value="D-Amino Acid Oxidase, subunit A, domain 2"/>
    <property type="match status" value="1"/>
</dbReference>
<evidence type="ECO:0000256" key="1">
    <source>
        <dbReference type="ARBA" id="ARBA00001974"/>
    </source>
</evidence>
<dbReference type="Pfam" id="PF01494">
    <property type="entry name" value="FAD_binding_3"/>
    <property type="match status" value="1"/>
</dbReference>
<dbReference type="InterPro" id="IPR050641">
    <property type="entry name" value="RIFMO-like"/>
</dbReference>
<dbReference type="PANTHER" id="PTHR43004:SF19">
    <property type="entry name" value="BINDING MONOOXYGENASE, PUTATIVE (JCVI)-RELATED"/>
    <property type="match status" value="1"/>
</dbReference>
<keyword evidence="3" id="KW-0274">FAD</keyword>
<evidence type="ECO:0000256" key="3">
    <source>
        <dbReference type="ARBA" id="ARBA00022827"/>
    </source>
</evidence>
<dbReference type="PRINTS" id="PR00420">
    <property type="entry name" value="RNGMNOXGNASE"/>
</dbReference>
<evidence type="ECO:0000259" key="5">
    <source>
        <dbReference type="Pfam" id="PF01494"/>
    </source>
</evidence>
<evidence type="ECO:0000313" key="6">
    <source>
        <dbReference type="EMBL" id="MDC7694826.1"/>
    </source>
</evidence>
<evidence type="ECO:0000256" key="2">
    <source>
        <dbReference type="ARBA" id="ARBA00022630"/>
    </source>
</evidence>
<protein>
    <submittedName>
        <fullName evidence="6">FAD-dependent monooxygenase</fullName>
    </submittedName>
</protein>
<dbReference type="PANTHER" id="PTHR43004">
    <property type="entry name" value="TRK SYSTEM POTASSIUM UPTAKE PROTEIN"/>
    <property type="match status" value="1"/>
</dbReference>
<keyword evidence="7" id="KW-1185">Reference proteome</keyword>
<feature type="domain" description="FAD-binding" evidence="5">
    <location>
        <begin position="3"/>
        <end position="345"/>
    </location>
</feature>
<comment type="cofactor">
    <cofactor evidence="1">
        <name>FAD</name>
        <dbReference type="ChEBI" id="CHEBI:57692"/>
    </cofactor>
</comment>
<dbReference type="Proteomes" id="UP001216595">
    <property type="component" value="Unassembled WGS sequence"/>
</dbReference>
<proteinExistence type="predicted"/>
<dbReference type="InterPro" id="IPR036188">
    <property type="entry name" value="FAD/NAD-bd_sf"/>
</dbReference>
<evidence type="ECO:0000313" key="7">
    <source>
        <dbReference type="Proteomes" id="UP001216595"/>
    </source>
</evidence>
<keyword evidence="2" id="KW-0285">Flavoprotein</keyword>
<dbReference type="SUPFAM" id="SSF51905">
    <property type="entry name" value="FAD/NAD(P)-binding domain"/>
    <property type="match status" value="1"/>
</dbReference>
<keyword evidence="4" id="KW-1133">Transmembrane helix</keyword>
<dbReference type="InterPro" id="IPR002938">
    <property type="entry name" value="FAD-bd"/>
</dbReference>
<gene>
    <name evidence="6" type="ORF">PQU94_11095</name>
</gene>
<dbReference type="Gene3D" id="3.50.50.60">
    <property type="entry name" value="FAD/NAD(P)-binding domain"/>
    <property type="match status" value="1"/>
</dbReference>